<evidence type="ECO:0000259" key="4">
    <source>
        <dbReference type="Pfam" id="PF17763"/>
    </source>
</evidence>
<dbReference type="SUPFAM" id="SSF53774">
    <property type="entry name" value="Glutaminase/Asparaginase"/>
    <property type="match status" value="1"/>
</dbReference>
<dbReference type="EMBL" id="UYRT01097412">
    <property type="protein sequence ID" value="VDN41267.1"/>
    <property type="molecule type" value="Genomic_DNA"/>
</dbReference>
<dbReference type="PROSITE" id="PS50297">
    <property type="entry name" value="ANK_REP_REGION"/>
    <property type="match status" value="1"/>
</dbReference>
<dbReference type="OrthoDB" id="542841at2759"/>
<gene>
    <name evidence="5" type="ORF">GPUH_LOCUS23295</name>
</gene>
<evidence type="ECO:0000256" key="3">
    <source>
        <dbReference type="PROSITE-ProRule" id="PRU00023"/>
    </source>
</evidence>
<accession>A0A3P7P7M2</accession>
<keyword evidence="2" id="KW-0378">Hydrolase</keyword>
<dbReference type="Pfam" id="PF17763">
    <property type="entry name" value="Asparaginase_C"/>
    <property type="match status" value="1"/>
</dbReference>
<dbReference type="InterPro" id="IPR002110">
    <property type="entry name" value="Ankyrin_rpt"/>
</dbReference>
<dbReference type="PROSITE" id="PS51732">
    <property type="entry name" value="ASN_GLN_ASE_3"/>
    <property type="match status" value="1"/>
</dbReference>
<feature type="non-terminal residue" evidence="5">
    <location>
        <position position="210"/>
    </location>
</feature>
<dbReference type="SUPFAM" id="SSF48403">
    <property type="entry name" value="Ankyrin repeat"/>
    <property type="match status" value="1"/>
</dbReference>
<dbReference type="InterPro" id="IPR006034">
    <property type="entry name" value="Asparaginase/glutaminase-like"/>
</dbReference>
<name>A0A3P7P7M2_9BILA</name>
<dbReference type="PANTHER" id="PTHR11707:SF28">
    <property type="entry name" value="60 KDA LYSOPHOSPHOLIPASE"/>
    <property type="match status" value="1"/>
</dbReference>
<dbReference type="Proteomes" id="UP000271098">
    <property type="component" value="Unassembled WGS sequence"/>
</dbReference>
<evidence type="ECO:0000313" key="5">
    <source>
        <dbReference type="EMBL" id="VDN41267.1"/>
    </source>
</evidence>
<dbReference type="EC" id="3.5.1.1" evidence="1"/>
<evidence type="ECO:0000313" key="6">
    <source>
        <dbReference type="Proteomes" id="UP000271098"/>
    </source>
</evidence>
<dbReference type="AlphaFoldDB" id="A0A3P7P7M2"/>
<dbReference type="InterPro" id="IPR040919">
    <property type="entry name" value="Asparaginase_C"/>
</dbReference>
<proteinExistence type="predicted"/>
<feature type="domain" description="Asparaginase/glutaminase C-terminal" evidence="4">
    <location>
        <begin position="2"/>
        <end position="79"/>
    </location>
</feature>
<feature type="repeat" description="ANK" evidence="3">
    <location>
        <begin position="193"/>
        <end position="210"/>
    </location>
</feature>
<dbReference type="InterPro" id="IPR027473">
    <property type="entry name" value="L-asparaginase_C"/>
</dbReference>
<dbReference type="PIRSF" id="PIRSF500176">
    <property type="entry name" value="L_ASNase"/>
    <property type="match status" value="1"/>
</dbReference>
<sequence>MQTFGAGNMPSKRRDIIEELKRAIERGCIVVNCSQCMRGQVDAHYLTGKVLYDIGVIPGSDMTAEAALTKLSYVLSKDSWSHSKKMRVMGRSIRGELTVTQPDPLHDLEIGMFFTIEINTDFVYRAENFSMSFVPIVMPQMARFLHMSTSREVKFLRGVIFPPLLCHAANTGDVELLEGLHENGANLSAVDYSGRSALHVAASAGHADAV</sequence>
<dbReference type="PIRSF" id="PIRSF001220">
    <property type="entry name" value="L-ASNase_gatD"/>
    <property type="match status" value="1"/>
</dbReference>
<dbReference type="Gene3D" id="1.25.40.20">
    <property type="entry name" value="Ankyrin repeat-containing domain"/>
    <property type="match status" value="1"/>
</dbReference>
<dbReference type="GO" id="GO:0004067">
    <property type="term" value="F:asparaginase activity"/>
    <property type="evidence" value="ECO:0007669"/>
    <property type="project" value="UniProtKB-UniRule"/>
</dbReference>
<reference evidence="5 6" key="1">
    <citation type="submission" date="2018-11" db="EMBL/GenBank/DDBJ databases">
        <authorList>
            <consortium name="Pathogen Informatics"/>
        </authorList>
    </citation>
    <scope>NUCLEOTIDE SEQUENCE [LARGE SCALE GENOMIC DNA]</scope>
</reference>
<evidence type="ECO:0000256" key="2">
    <source>
        <dbReference type="ARBA" id="ARBA00022801"/>
    </source>
</evidence>
<dbReference type="InterPro" id="IPR036770">
    <property type="entry name" value="Ankyrin_rpt-contain_sf"/>
</dbReference>
<evidence type="ECO:0000256" key="1">
    <source>
        <dbReference type="ARBA" id="ARBA00012920"/>
    </source>
</evidence>
<organism evidence="5 6">
    <name type="scientific">Gongylonema pulchrum</name>
    <dbReference type="NCBI Taxonomy" id="637853"/>
    <lineage>
        <taxon>Eukaryota</taxon>
        <taxon>Metazoa</taxon>
        <taxon>Ecdysozoa</taxon>
        <taxon>Nematoda</taxon>
        <taxon>Chromadorea</taxon>
        <taxon>Rhabditida</taxon>
        <taxon>Spirurina</taxon>
        <taxon>Spiruromorpha</taxon>
        <taxon>Spiruroidea</taxon>
        <taxon>Gongylonematidae</taxon>
        <taxon>Gongylonema</taxon>
    </lineage>
</organism>
<dbReference type="GO" id="GO:0009066">
    <property type="term" value="P:aspartate family amino acid metabolic process"/>
    <property type="evidence" value="ECO:0007669"/>
    <property type="project" value="UniProtKB-ARBA"/>
</dbReference>
<keyword evidence="6" id="KW-1185">Reference proteome</keyword>
<dbReference type="PROSITE" id="PS50088">
    <property type="entry name" value="ANK_REPEAT"/>
    <property type="match status" value="1"/>
</dbReference>
<dbReference type="InterPro" id="IPR036152">
    <property type="entry name" value="Asp/glu_Ase-like_sf"/>
</dbReference>
<dbReference type="Gene3D" id="3.40.50.40">
    <property type="match status" value="1"/>
</dbReference>
<dbReference type="FunFam" id="3.40.50.40:FF:000001">
    <property type="entry name" value="L-asparaginase 1"/>
    <property type="match status" value="1"/>
</dbReference>
<protein>
    <recommendedName>
        <fullName evidence="1">asparaginase</fullName>
        <ecNumber evidence="1">3.5.1.1</ecNumber>
    </recommendedName>
</protein>
<dbReference type="PANTHER" id="PTHR11707">
    <property type="entry name" value="L-ASPARAGINASE"/>
    <property type="match status" value="1"/>
</dbReference>
<keyword evidence="3" id="KW-0040">ANK repeat</keyword>
<dbReference type="Pfam" id="PF13637">
    <property type="entry name" value="Ank_4"/>
    <property type="match status" value="1"/>
</dbReference>